<comment type="caution">
    <text evidence="3">The sequence shown here is derived from an EMBL/GenBank/DDBJ whole genome shotgun (WGS) entry which is preliminary data.</text>
</comment>
<name>A0A3A4QVU3_9BACT</name>
<dbReference type="Pfam" id="PF07589">
    <property type="entry name" value="PEP-CTERM"/>
    <property type="match status" value="1"/>
</dbReference>
<feature type="signal peptide" evidence="1">
    <location>
        <begin position="1"/>
        <end position="24"/>
    </location>
</feature>
<evidence type="ECO:0000313" key="4">
    <source>
        <dbReference type="Proteomes" id="UP000266426"/>
    </source>
</evidence>
<sequence length="209" mass="22677">MKLKAIFITVVMAVCMFSALTLNAATITLGNADRYVHSIEQNGTNYPSLKISSYYSYVGAITRAFAEYSLQSLYSQGITANSIESATFVLGDIMGDQGSASYNFYAMNDNEDGTYLSGEFDASVSSITENNPYGTSVQDVTAYLKADLTAMKSHSGYSLRVATEYSGQLYTYWINPVINITYTEAPPVPEPATILLIISAIAGFAARKK</sequence>
<feature type="chain" id="PRO_5017199733" evidence="1">
    <location>
        <begin position="25"/>
        <end position="209"/>
    </location>
</feature>
<evidence type="ECO:0000313" key="3">
    <source>
        <dbReference type="EMBL" id="RJP58070.1"/>
    </source>
</evidence>
<accession>A0A3A4QVU3</accession>
<evidence type="ECO:0000256" key="1">
    <source>
        <dbReference type="SAM" id="SignalP"/>
    </source>
</evidence>
<dbReference type="AlphaFoldDB" id="A0A3A4QVU3"/>
<organism evidence="3 4">
    <name type="scientific">Candidatus Auribacter fodinae</name>
    <dbReference type="NCBI Taxonomy" id="2093366"/>
    <lineage>
        <taxon>Bacteria</taxon>
        <taxon>Pseudomonadati</taxon>
        <taxon>Candidatus Auribacterota</taxon>
        <taxon>Candidatus Auribacteria</taxon>
        <taxon>Candidatus Auribacterales</taxon>
        <taxon>Candidatus Auribacteraceae</taxon>
        <taxon>Candidatus Auribacter</taxon>
    </lineage>
</organism>
<gene>
    <name evidence="3" type="ORF">C4541_08560</name>
</gene>
<reference evidence="3 4" key="1">
    <citation type="journal article" date="2017" name="ISME J.">
        <title>Energy and carbon metabolisms in a deep terrestrial subsurface fluid microbial community.</title>
        <authorList>
            <person name="Momper L."/>
            <person name="Jungbluth S.P."/>
            <person name="Lee M.D."/>
            <person name="Amend J.P."/>
        </authorList>
    </citation>
    <scope>NUCLEOTIDE SEQUENCE [LARGE SCALE GENOMIC DNA]</scope>
    <source>
        <strain evidence="3">SURF_26</strain>
    </source>
</reference>
<dbReference type="NCBIfam" id="TIGR02595">
    <property type="entry name" value="PEP_CTERM"/>
    <property type="match status" value="1"/>
</dbReference>
<evidence type="ECO:0000259" key="2">
    <source>
        <dbReference type="Pfam" id="PF07589"/>
    </source>
</evidence>
<proteinExistence type="predicted"/>
<dbReference type="Proteomes" id="UP000266426">
    <property type="component" value="Unassembled WGS sequence"/>
</dbReference>
<keyword evidence="1" id="KW-0732">Signal</keyword>
<protein>
    <submittedName>
        <fullName evidence="3">PEP-CTERM sorting domain-containing protein</fullName>
    </submittedName>
</protein>
<dbReference type="EMBL" id="QZJZ01000071">
    <property type="protein sequence ID" value="RJP58070.1"/>
    <property type="molecule type" value="Genomic_DNA"/>
</dbReference>
<dbReference type="InterPro" id="IPR013424">
    <property type="entry name" value="Ice-binding_C"/>
</dbReference>
<feature type="domain" description="Ice-binding protein C-terminal" evidence="2">
    <location>
        <begin position="187"/>
        <end position="209"/>
    </location>
</feature>